<feature type="compositionally biased region" description="Polar residues" evidence="5">
    <location>
        <begin position="303"/>
        <end position="313"/>
    </location>
</feature>
<dbReference type="GO" id="GO:0030255">
    <property type="term" value="P:protein secretion by the type IV secretion system"/>
    <property type="evidence" value="ECO:0007669"/>
    <property type="project" value="InterPro"/>
</dbReference>
<dbReference type="EMBL" id="DSBW01000105">
    <property type="protein sequence ID" value="HED30975.1"/>
    <property type="molecule type" value="Genomic_DNA"/>
</dbReference>
<comment type="caution">
    <text evidence="7">The sequence shown here is derived from an EMBL/GenBank/DDBJ whole genome shotgun (WGS) entry which is preliminary data.</text>
</comment>
<reference evidence="7" key="1">
    <citation type="journal article" date="2020" name="mSystems">
        <title>Genome- and Community-Level Interaction Insights into Carbon Utilization and Element Cycling Functions of Hydrothermarchaeota in Hydrothermal Sediment.</title>
        <authorList>
            <person name="Zhou Z."/>
            <person name="Liu Y."/>
            <person name="Xu W."/>
            <person name="Pan J."/>
            <person name="Luo Z.H."/>
            <person name="Li M."/>
        </authorList>
    </citation>
    <scope>NUCLEOTIDE SEQUENCE [LARGE SCALE GENOMIC DNA]</scope>
    <source>
        <strain evidence="7">SpSt-1181</strain>
    </source>
</reference>
<evidence type="ECO:0008006" key="8">
    <source>
        <dbReference type="Google" id="ProtNLM"/>
    </source>
</evidence>
<dbReference type="InterPro" id="IPR007688">
    <property type="entry name" value="Conjugal_tfr_TrbL/VirB6"/>
</dbReference>
<dbReference type="Proteomes" id="UP000886335">
    <property type="component" value="Unassembled WGS sequence"/>
</dbReference>
<feature type="transmembrane region" description="Helical" evidence="6">
    <location>
        <begin position="30"/>
        <end position="50"/>
    </location>
</feature>
<comment type="subcellular location">
    <subcellularLocation>
        <location evidence="1">Membrane</location>
        <topology evidence="1">Multi-pass membrane protein</topology>
    </subcellularLocation>
</comment>
<dbReference type="Pfam" id="PF04610">
    <property type="entry name" value="TrbL"/>
    <property type="match status" value="1"/>
</dbReference>
<organism evidence="7">
    <name type="scientific">Prosthecochloris aestuarii</name>
    <dbReference type="NCBI Taxonomy" id="1102"/>
    <lineage>
        <taxon>Bacteria</taxon>
        <taxon>Pseudomonadati</taxon>
        <taxon>Chlorobiota</taxon>
        <taxon>Chlorobiia</taxon>
        <taxon>Chlorobiales</taxon>
        <taxon>Chlorobiaceae</taxon>
        <taxon>Prosthecochloris</taxon>
    </lineage>
</organism>
<accession>A0A831SRI6</accession>
<keyword evidence="4 6" id="KW-0472">Membrane</keyword>
<gene>
    <name evidence="7" type="ORF">ENN50_04685</name>
</gene>
<feature type="non-terminal residue" evidence="7">
    <location>
        <position position="1"/>
    </location>
</feature>
<feature type="transmembrane region" description="Helical" evidence="6">
    <location>
        <begin position="122"/>
        <end position="144"/>
    </location>
</feature>
<evidence type="ECO:0000256" key="5">
    <source>
        <dbReference type="SAM" id="MobiDB-lite"/>
    </source>
</evidence>
<dbReference type="GO" id="GO:0016020">
    <property type="term" value="C:membrane"/>
    <property type="evidence" value="ECO:0007669"/>
    <property type="project" value="UniProtKB-SubCell"/>
</dbReference>
<protein>
    <recommendedName>
        <fullName evidence="8">P-type conjugative transfer protein TrbL</fullName>
    </recommendedName>
</protein>
<evidence type="ECO:0000256" key="3">
    <source>
        <dbReference type="ARBA" id="ARBA00022989"/>
    </source>
</evidence>
<evidence type="ECO:0000256" key="6">
    <source>
        <dbReference type="SAM" id="Phobius"/>
    </source>
</evidence>
<evidence type="ECO:0000313" key="7">
    <source>
        <dbReference type="EMBL" id="HED30975.1"/>
    </source>
</evidence>
<evidence type="ECO:0000256" key="2">
    <source>
        <dbReference type="ARBA" id="ARBA00022692"/>
    </source>
</evidence>
<keyword evidence="2 6" id="KW-0812">Transmembrane</keyword>
<name>A0A831SRI6_PROAE</name>
<keyword evidence="3 6" id="KW-1133">Transmembrane helix</keyword>
<evidence type="ECO:0000256" key="1">
    <source>
        <dbReference type="ARBA" id="ARBA00004141"/>
    </source>
</evidence>
<proteinExistence type="predicted"/>
<evidence type="ECO:0000256" key="4">
    <source>
        <dbReference type="ARBA" id="ARBA00023136"/>
    </source>
</evidence>
<sequence length="313" mass="31468">APNLFNPSKIVFYGHETTGPMIKAINKSGWNIANGVTFGLLWLLAMLAYMIMAWQIFFAVLEFNLLVAVVGILLPFGFLKPTKFLAEKSIGAVVSSGVKLMVLAFILAVSENILEGLTLSDGIPTLTEALTVVMVSGGIAFLAWNAPNVAAGLLAGSPSLSAQTAAQTAGTAAAAVGTVASAGVAATGAAAAAAGGAVRMASAAKTGAELASGAAKMGGAGPLGSAAAGIKGGAQAVFRGAWDRTGGKVSGFVERHAADGAREGFRNTGGSMKDGPVSDAGNHSSRPRWEEAARRSLLHARNLGSQQGGDSTE</sequence>
<feature type="transmembrane region" description="Helical" evidence="6">
    <location>
        <begin position="90"/>
        <end position="110"/>
    </location>
</feature>
<feature type="transmembrane region" description="Helical" evidence="6">
    <location>
        <begin position="56"/>
        <end position="78"/>
    </location>
</feature>
<feature type="region of interest" description="Disordered" evidence="5">
    <location>
        <begin position="260"/>
        <end position="313"/>
    </location>
</feature>
<dbReference type="AlphaFoldDB" id="A0A831SRI6"/>